<dbReference type="CDD" id="cd03135">
    <property type="entry name" value="GATase1_DJ-1"/>
    <property type="match status" value="1"/>
</dbReference>
<evidence type="ECO:0000313" key="7">
    <source>
        <dbReference type="EMBL" id="KAI7840257.1"/>
    </source>
</evidence>
<dbReference type="InterPro" id="IPR050325">
    <property type="entry name" value="Prot/Nucl_acid_deglycase"/>
</dbReference>
<evidence type="ECO:0000256" key="3">
    <source>
        <dbReference type="ARBA" id="ARBA00022737"/>
    </source>
</evidence>
<accession>A0AAD5DLP9</accession>
<dbReference type="Pfam" id="PF01965">
    <property type="entry name" value="DJ-1_PfpI"/>
    <property type="match status" value="1"/>
</dbReference>
<dbReference type="InterPro" id="IPR002818">
    <property type="entry name" value="DJ-1/PfpI"/>
</dbReference>
<evidence type="ECO:0000256" key="2">
    <source>
        <dbReference type="ARBA" id="ARBA00022723"/>
    </source>
</evidence>
<dbReference type="GO" id="GO:0046872">
    <property type="term" value="F:metal ion binding"/>
    <property type="evidence" value="ECO:0007669"/>
    <property type="project" value="UniProtKB-KW"/>
</dbReference>
<dbReference type="EMBL" id="JADXDR010000083">
    <property type="protein sequence ID" value="KAI7840257.1"/>
    <property type="molecule type" value="Genomic_DNA"/>
</dbReference>
<dbReference type="PANTHER" id="PTHR48094:SF12">
    <property type="entry name" value="PARKINSON DISEASE PROTEIN 7 HOMOLOG"/>
    <property type="match status" value="1"/>
</dbReference>
<dbReference type="SUPFAM" id="SSF52317">
    <property type="entry name" value="Class I glutamine amidotransferase-like"/>
    <property type="match status" value="1"/>
</dbReference>
<reference evidence="7" key="1">
    <citation type="submission" date="2020-11" db="EMBL/GenBank/DDBJ databases">
        <title>Chlorella ohadii genome sequencing and assembly.</title>
        <authorList>
            <person name="Murik O."/>
            <person name="Treves H."/>
            <person name="Kedem I."/>
            <person name="Shotland Y."/>
            <person name="Kaplan A."/>
        </authorList>
    </citation>
    <scope>NUCLEOTIDE SEQUENCE</scope>
    <source>
        <strain evidence="7">1</strain>
    </source>
</reference>
<evidence type="ECO:0000256" key="5">
    <source>
        <dbReference type="SAM" id="MobiDB-lite"/>
    </source>
</evidence>
<dbReference type="InterPro" id="IPR004910">
    <property type="entry name" value="Yippee/Mis18/Cereblon"/>
</dbReference>
<dbReference type="FunFam" id="3.40.50.880:FF:000015">
    <property type="entry name" value="Protein DJ-1 homolog C"/>
    <property type="match status" value="1"/>
</dbReference>
<dbReference type="GO" id="GO:0005737">
    <property type="term" value="C:cytoplasm"/>
    <property type="evidence" value="ECO:0007669"/>
    <property type="project" value="UniProtKB-ARBA"/>
</dbReference>
<feature type="compositionally biased region" description="Basic and acidic residues" evidence="5">
    <location>
        <begin position="296"/>
        <end position="318"/>
    </location>
</feature>
<evidence type="ECO:0000259" key="6">
    <source>
        <dbReference type="PROSITE" id="PS51793"/>
    </source>
</evidence>
<sequence length="572" mass="59132">MSITNTSFPAAACVFQCSSCRAVLSDSQEFVCTFVAPDGAKCICLRGLSEARVDRIPHNTFAGGAASTSAAARNGSERSTHFTVCCAACGAAVGRLYTEVPAALAIVYNLFCLEADRCLSYELGSAELRAPGSSAAAQQQQQQPQGAAGTAAAAGGAGAPGVDASLVLDLLQRIENLEASLCTLQGMQVLHDTQLRRLPGYQGDAVLSAAVAGGGAEGQSGALQTLGRQAAASVLSAVFIAGNVMPAFAAAAPSAQQGALLDELLASQPTKVLKASGKAEVPSYQEARKLVAAPKPADKKKEEKKKAAPAKKKEEKKAAPKKGSSSSPTFKLDGKVGSGTQLHQPLGLAKSAMIKLAVKPAGFSPLQASRRFAPSRRVATMAAKRVLVPIGRGSEEMEAVITIDVLRRAGAEVTVASVEDSLEVVCARQTKIVADKSIGECAGESWDLIALPGGMPGAERLRDSQPLTDLVAKQKAADKFHAAICATPAVAFEPQGILAGKRATAHPAFSDKLSNQEAVPQRVVVDGKLVTSRGPGTAFEFALALVKALYGEEKMREVAGPMVMRDGWDAAL</sequence>
<comment type="caution">
    <text evidence="7">The sequence shown here is derived from an EMBL/GenBank/DDBJ whole genome shotgun (WGS) entry which is preliminary data.</text>
</comment>
<dbReference type="InterPro" id="IPR034752">
    <property type="entry name" value="Mis18"/>
</dbReference>
<organism evidence="7 8">
    <name type="scientific">Chlorella ohadii</name>
    <dbReference type="NCBI Taxonomy" id="2649997"/>
    <lineage>
        <taxon>Eukaryota</taxon>
        <taxon>Viridiplantae</taxon>
        <taxon>Chlorophyta</taxon>
        <taxon>core chlorophytes</taxon>
        <taxon>Trebouxiophyceae</taxon>
        <taxon>Chlorellales</taxon>
        <taxon>Chlorellaceae</taxon>
        <taxon>Chlorella clade</taxon>
        <taxon>Chlorella</taxon>
    </lineage>
</organism>
<protein>
    <recommendedName>
        <fullName evidence="6">Mis18 domain-containing protein</fullName>
    </recommendedName>
</protein>
<dbReference type="PANTHER" id="PTHR48094">
    <property type="entry name" value="PROTEIN/NUCLEIC ACID DEGLYCASE DJ-1-RELATED"/>
    <property type="match status" value="1"/>
</dbReference>
<feature type="domain" description="Mis18" evidence="6">
    <location>
        <begin position="12"/>
        <end position="123"/>
    </location>
</feature>
<dbReference type="AlphaFoldDB" id="A0AAD5DLP9"/>
<feature type="region of interest" description="Disordered" evidence="5">
    <location>
        <begin position="285"/>
        <end position="338"/>
    </location>
</feature>
<name>A0AAD5DLP9_9CHLO</name>
<keyword evidence="2" id="KW-0479">Metal-binding</keyword>
<dbReference type="Pfam" id="PF03226">
    <property type="entry name" value="Yippee-Mis18"/>
    <property type="match status" value="1"/>
</dbReference>
<keyword evidence="8" id="KW-1185">Reference proteome</keyword>
<evidence type="ECO:0000256" key="4">
    <source>
        <dbReference type="ARBA" id="ARBA00022833"/>
    </source>
</evidence>
<comment type="similarity">
    <text evidence="1">Belongs to the peptidase C56 family.</text>
</comment>
<evidence type="ECO:0000256" key="1">
    <source>
        <dbReference type="ARBA" id="ARBA00008542"/>
    </source>
</evidence>
<dbReference type="InterPro" id="IPR029062">
    <property type="entry name" value="Class_I_gatase-like"/>
</dbReference>
<dbReference type="NCBIfam" id="TIGR01383">
    <property type="entry name" value="not_thiJ"/>
    <property type="match status" value="1"/>
</dbReference>
<keyword evidence="4" id="KW-0862">Zinc</keyword>
<dbReference type="GO" id="GO:1903189">
    <property type="term" value="P:glyoxal metabolic process"/>
    <property type="evidence" value="ECO:0007669"/>
    <property type="project" value="TreeGrafter"/>
</dbReference>
<gene>
    <name evidence="7" type="ORF">COHA_006039</name>
</gene>
<evidence type="ECO:0000313" key="8">
    <source>
        <dbReference type="Proteomes" id="UP001205105"/>
    </source>
</evidence>
<dbReference type="Proteomes" id="UP001205105">
    <property type="component" value="Unassembled WGS sequence"/>
</dbReference>
<dbReference type="Gene3D" id="3.40.50.880">
    <property type="match status" value="1"/>
</dbReference>
<dbReference type="PROSITE" id="PS51793">
    <property type="entry name" value="MIS18"/>
    <property type="match status" value="1"/>
</dbReference>
<dbReference type="InterPro" id="IPR006287">
    <property type="entry name" value="DJ-1"/>
</dbReference>
<proteinExistence type="inferred from homology"/>
<keyword evidence="3" id="KW-0677">Repeat</keyword>